<protein>
    <submittedName>
        <fullName evidence="2">Uncharacterized protein</fullName>
    </submittedName>
</protein>
<proteinExistence type="predicted"/>
<keyword evidence="1" id="KW-0472">Membrane</keyword>
<feature type="transmembrane region" description="Helical" evidence="1">
    <location>
        <begin position="13"/>
        <end position="32"/>
    </location>
</feature>
<dbReference type="RefSeq" id="WP_150051212.1">
    <property type="nucleotide sequence ID" value="NZ_VWPC01000012.1"/>
</dbReference>
<name>A0AB34C4E7_9PSED</name>
<keyword evidence="1" id="KW-0812">Transmembrane</keyword>
<comment type="caution">
    <text evidence="2">The sequence shown here is derived from an EMBL/GenBank/DDBJ whole genome shotgun (WGS) entry which is preliminary data.</text>
</comment>
<evidence type="ECO:0000313" key="3">
    <source>
        <dbReference type="Proteomes" id="UP000323924"/>
    </source>
</evidence>
<evidence type="ECO:0000256" key="1">
    <source>
        <dbReference type="SAM" id="Phobius"/>
    </source>
</evidence>
<dbReference type="AlphaFoldDB" id="A0AB34C4E7"/>
<accession>A0AB34C4E7</accession>
<sequence>MWLCTEWKIDWDAVAAVATAAAAIIALIIWSFDKAQRKRERAASSKLLAQIMTTPVGATQIEIAKFRCYVVPSDDDQTYLLDVLNDENARKDLAAQATKITIDLPSQFLDKADIFSETVNNRLANAFSQVNRLKKMSSLLGDLPNSAMEEEISQHLMAVLSQIKEAEQATTEAFQALLKAGKSS</sequence>
<organism evidence="2 3">
    <name type="scientific">Pseudomonas chlororaphis</name>
    <dbReference type="NCBI Taxonomy" id="587753"/>
    <lineage>
        <taxon>Bacteria</taxon>
        <taxon>Pseudomonadati</taxon>
        <taxon>Pseudomonadota</taxon>
        <taxon>Gammaproteobacteria</taxon>
        <taxon>Pseudomonadales</taxon>
        <taxon>Pseudomonadaceae</taxon>
        <taxon>Pseudomonas</taxon>
    </lineage>
</organism>
<dbReference type="EMBL" id="VWPC01000012">
    <property type="protein sequence ID" value="KAA5841781.1"/>
    <property type="molecule type" value="Genomic_DNA"/>
</dbReference>
<keyword evidence="1" id="KW-1133">Transmembrane helix</keyword>
<dbReference type="Proteomes" id="UP000323924">
    <property type="component" value="Unassembled WGS sequence"/>
</dbReference>
<reference evidence="2 3" key="1">
    <citation type="submission" date="2019-09" db="EMBL/GenBank/DDBJ databases">
        <authorList>
            <person name="Vacheron J."/>
            <person name="Dubost A."/>
            <person name="Prigent-Combaret C."/>
            <person name="Muller D."/>
        </authorList>
    </citation>
    <scope>NUCLEOTIDE SEQUENCE [LARGE SCALE GENOMIC DNA]</scope>
    <source>
        <strain evidence="2 3">JV497</strain>
    </source>
</reference>
<evidence type="ECO:0000313" key="2">
    <source>
        <dbReference type="EMBL" id="KAA5841781.1"/>
    </source>
</evidence>
<gene>
    <name evidence="2" type="ORF">F2A38_14675</name>
</gene>